<dbReference type="Gene3D" id="3.50.50.60">
    <property type="entry name" value="FAD/NAD(P)-binding domain"/>
    <property type="match status" value="1"/>
</dbReference>
<dbReference type="GeneID" id="33314486"/>
<keyword evidence="3" id="KW-1185">Reference proteome</keyword>
<dbReference type="RefSeq" id="WP_088820517.1">
    <property type="nucleotide sequence ID" value="NZ_CP019964.1"/>
</dbReference>
<dbReference type="Proteomes" id="UP000197679">
    <property type="component" value="Chromosome"/>
</dbReference>
<evidence type="ECO:0000313" key="2">
    <source>
        <dbReference type="EMBL" id="ASI14222.1"/>
    </source>
</evidence>
<dbReference type="KEGG" id="marh:Mia14_0950"/>
<gene>
    <name evidence="2" type="ORF">Mia14_0950</name>
</gene>
<feature type="domain" description="FAD-binding" evidence="1">
    <location>
        <begin position="6"/>
        <end position="275"/>
    </location>
</feature>
<dbReference type="PRINTS" id="PR00420">
    <property type="entry name" value="RNGMNOXGNASE"/>
</dbReference>
<dbReference type="SUPFAM" id="SSF51905">
    <property type="entry name" value="FAD/NAD(P)-binding domain"/>
    <property type="match status" value="1"/>
</dbReference>
<dbReference type="Pfam" id="PF01494">
    <property type="entry name" value="FAD_binding_3"/>
    <property type="match status" value="1"/>
</dbReference>
<proteinExistence type="predicted"/>
<sequence length="368" mass="40218">MGSYDNVAIIGGGMAGLRLAEKLAGSDIYVTLYEGKRDVSYLADRASGVLSVSGVNRLGIDYSGALKNVLDGAVIYSSRQQMKVVSEKPQAYVLDRKLLIKEAYANAKRAGANIVLGKRLDEAELNSLDDGKTVIVGADGPASSVAKAFGFTPIKEFLLTYKAVYENVNYPESSIVRLFFDNAISKGLFGWLIPYSNDRIELGLGVSEKTKGNSKQAFEKFVKNSNIHAIVDSRKASSEYASVIPIGARRVTVKGNVLLVGDAAGQTKATTGGGLIFGLSCADVALQSIVNAFKNGRPLSDYERSWRKLYGLDLNMHRRLQSYYSNLDNRSIDRALYLLKKLGFDSFLSKHGDMDSIKTMMKRAFIRK</sequence>
<dbReference type="InterPro" id="IPR050407">
    <property type="entry name" value="Geranylgeranyl_reductase"/>
</dbReference>
<accession>A0A218NP22</accession>
<dbReference type="InterPro" id="IPR036188">
    <property type="entry name" value="FAD/NAD-bd_sf"/>
</dbReference>
<evidence type="ECO:0000313" key="3">
    <source>
        <dbReference type="Proteomes" id="UP000197679"/>
    </source>
</evidence>
<dbReference type="PANTHER" id="PTHR42685:SF21">
    <property type="entry name" value="DEHYDROGENASE (FLAVOPROTEIN)-LIKE PROTEIN"/>
    <property type="match status" value="1"/>
</dbReference>
<dbReference type="EMBL" id="CP019964">
    <property type="protein sequence ID" value="ASI14222.1"/>
    <property type="molecule type" value="Genomic_DNA"/>
</dbReference>
<protein>
    <submittedName>
        <fullName evidence="2">Flavin-dependent dehydrogenase</fullName>
    </submittedName>
</protein>
<dbReference type="InterPro" id="IPR002938">
    <property type="entry name" value="FAD-bd"/>
</dbReference>
<evidence type="ECO:0000259" key="1">
    <source>
        <dbReference type="Pfam" id="PF01494"/>
    </source>
</evidence>
<dbReference type="AlphaFoldDB" id="A0A218NP22"/>
<reference evidence="2 3" key="1">
    <citation type="journal article" date="2017" name="Nat. Commun.">
        <title>'ARMAN' archaea depend on association with euryarchaeal host in culture and in situ.</title>
        <authorList>
            <person name="Golyshina O."/>
            <person name="Toshchakov S."/>
            <person name="Makarova K."/>
            <person name="Gavrilov S."/>
            <person name="Korzhenkov A."/>
            <person name="La Cono V."/>
            <person name="Arcadi E."/>
            <person name="Nechitaylo T."/>
            <person name="Ferrer M."/>
            <person name="Kublanov I."/>
            <person name="Wolf Y."/>
            <person name="Yakimov M."/>
            <person name="Golyshin P."/>
            <person name="Slesarev A."/>
            <person name="Kozyavkin S."/>
        </authorList>
    </citation>
    <scope>NUCLEOTIDE SEQUENCE [LARGE SCALE GENOMIC DNA]</scope>
    <source>
        <strain evidence="2 3">Mia14</strain>
    </source>
</reference>
<dbReference type="OrthoDB" id="46008at2157"/>
<dbReference type="PANTHER" id="PTHR42685">
    <property type="entry name" value="GERANYLGERANYL DIPHOSPHATE REDUCTASE"/>
    <property type="match status" value="1"/>
</dbReference>
<organism evidence="2 3">
    <name type="scientific">Candidatus Mancarchaeum acidiphilum</name>
    <dbReference type="NCBI Taxonomy" id="1920749"/>
    <lineage>
        <taxon>Archaea</taxon>
        <taxon>Candidatus Micrarchaeota</taxon>
        <taxon>Candidatus Mancarchaeum</taxon>
    </lineage>
</organism>
<dbReference type="GO" id="GO:0071949">
    <property type="term" value="F:FAD binding"/>
    <property type="evidence" value="ECO:0007669"/>
    <property type="project" value="InterPro"/>
</dbReference>
<name>A0A218NP22_9ARCH</name>